<dbReference type="PANTHER" id="PTHR32322:SF2">
    <property type="entry name" value="EAMA DOMAIN-CONTAINING PROTEIN"/>
    <property type="match status" value="1"/>
</dbReference>
<feature type="region of interest" description="Disordered" evidence="6">
    <location>
        <begin position="134"/>
        <end position="169"/>
    </location>
</feature>
<evidence type="ECO:0000256" key="5">
    <source>
        <dbReference type="ARBA" id="ARBA00023136"/>
    </source>
</evidence>
<evidence type="ECO:0000256" key="2">
    <source>
        <dbReference type="ARBA" id="ARBA00007362"/>
    </source>
</evidence>
<dbReference type="GO" id="GO:0016020">
    <property type="term" value="C:membrane"/>
    <property type="evidence" value="ECO:0007669"/>
    <property type="project" value="UniProtKB-SubCell"/>
</dbReference>
<comment type="subcellular location">
    <subcellularLocation>
        <location evidence="1">Membrane</location>
        <topology evidence="1">Multi-pass membrane protein</topology>
    </subcellularLocation>
</comment>
<evidence type="ECO:0000256" key="3">
    <source>
        <dbReference type="ARBA" id="ARBA00022692"/>
    </source>
</evidence>
<dbReference type="InterPro" id="IPR037185">
    <property type="entry name" value="EmrE-like"/>
</dbReference>
<evidence type="ECO:0000256" key="4">
    <source>
        <dbReference type="ARBA" id="ARBA00022989"/>
    </source>
</evidence>
<accession>A0A0U3SAB3</accession>
<dbReference type="Pfam" id="PF00892">
    <property type="entry name" value="EamA"/>
    <property type="match status" value="1"/>
</dbReference>
<evidence type="ECO:0000259" key="8">
    <source>
        <dbReference type="Pfam" id="PF00892"/>
    </source>
</evidence>
<dbReference type="EMBL" id="KT362050">
    <property type="protein sequence ID" value="ALV82475.1"/>
    <property type="molecule type" value="Genomic_DNA"/>
</dbReference>
<evidence type="ECO:0000256" key="1">
    <source>
        <dbReference type="ARBA" id="ARBA00004141"/>
    </source>
</evidence>
<evidence type="ECO:0000313" key="9">
    <source>
        <dbReference type="EMBL" id="ALV82475.1"/>
    </source>
</evidence>
<dbReference type="InterPro" id="IPR000620">
    <property type="entry name" value="EamA_dom"/>
</dbReference>
<protein>
    <submittedName>
        <fullName evidence="9">Putative integral membrane protein</fullName>
    </submittedName>
</protein>
<name>A0A0U3SAB3_9ACTN</name>
<keyword evidence="4 7" id="KW-1133">Transmembrane helix</keyword>
<evidence type="ECO:0000256" key="7">
    <source>
        <dbReference type="SAM" id="Phobius"/>
    </source>
</evidence>
<organism evidence="9">
    <name type="scientific">Streptomyces variabilis</name>
    <dbReference type="NCBI Taxonomy" id="67372"/>
    <lineage>
        <taxon>Bacteria</taxon>
        <taxon>Bacillati</taxon>
        <taxon>Actinomycetota</taxon>
        <taxon>Actinomycetes</taxon>
        <taxon>Kitasatosporales</taxon>
        <taxon>Streptomycetaceae</taxon>
        <taxon>Streptomyces</taxon>
        <taxon>Streptomyces griseoincarnatus group</taxon>
    </lineage>
</organism>
<feature type="transmembrane region" description="Helical" evidence="7">
    <location>
        <begin position="52"/>
        <end position="72"/>
    </location>
</feature>
<dbReference type="InterPro" id="IPR050638">
    <property type="entry name" value="AA-Vitamin_Transporters"/>
</dbReference>
<keyword evidence="5 7" id="KW-0472">Membrane</keyword>
<feature type="domain" description="EamA" evidence="8">
    <location>
        <begin position="3"/>
        <end position="125"/>
    </location>
</feature>
<dbReference type="SUPFAM" id="SSF103481">
    <property type="entry name" value="Multidrug resistance efflux transporter EmrE"/>
    <property type="match status" value="1"/>
</dbReference>
<feature type="transmembrane region" description="Helical" evidence="7">
    <location>
        <begin position="84"/>
        <end position="101"/>
    </location>
</feature>
<reference evidence="9" key="1">
    <citation type="submission" date="2015-08" db="EMBL/GenBank/DDBJ databases">
        <title>Svaricin biosynthetic gene cluster.</title>
        <authorList>
            <person name="Xu M."/>
            <person name="Wang Y."/>
            <person name="Liu M."/>
            <person name="Zhao Z."/>
            <person name="Xu L."/>
            <person name="Chen X."/>
            <person name="Gao G."/>
            <person name="Han D."/>
            <person name="Liu L."/>
            <person name="Huang S."/>
            <person name="He X."/>
            <person name="Lin S."/>
            <person name="Kang Q."/>
            <person name="Ou H."/>
            <person name="Zhou H."/>
            <person name="Pang X."/>
            <person name="Deng Z."/>
            <person name="Tao M."/>
        </authorList>
    </citation>
    <scope>NUCLEOTIDE SEQUENCE</scope>
    <source>
        <strain evidence="9">Snt24</strain>
    </source>
</reference>
<sequence length="169" mass="17172">MLSLVAATFLERRAPADTPPSVALTVHCATSAVVFTALASATGAAAPPAGTSFWTAVVWLVALSTLGGYGLYWLVLRRSGVTRVNALMFLVAPVTAVWGALLHGEPFGAQTGIGVAAALAAVAIMHRCGDGGGGAGPRPHRIGAGHTVAHDAPSTAPRVRGAGPERRYR</sequence>
<evidence type="ECO:0000256" key="6">
    <source>
        <dbReference type="SAM" id="MobiDB-lite"/>
    </source>
</evidence>
<dbReference type="AlphaFoldDB" id="A0A0U3SAB3"/>
<feature type="transmembrane region" description="Helical" evidence="7">
    <location>
        <begin position="107"/>
        <end position="125"/>
    </location>
</feature>
<keyword evidence="3 7" id="KW-0812">Transmembrane</keyword>
<proteinExistence type="inferred from homology"/>
<comment type="similarity">
    <text evidence="2">Belongs to the EamA transporter family.</text>
</comment>
<dbReference type="PANTHER" id="PTHR32322">
    <property type="entry name" value="INNER MEMBRANE TRANSPORTER"/>
    <property type="match status" value="1"/>
</dbReference>